<evidence type="ECO:0000313" key="2">
    <source>
        <dbReference type="Proteomes" id="UP000177457"/>
    </source>
</evidence>
<organism evidence="1 2">
    <name type="scientific">Candidatus Magasanikbacteria bacterium RIFCSPHIGHO2_02_FULL_51_14</name>
    <dbReference type="NCBI Taxonomy" id="1798683"/>
    <lineage>
        <taxon>Bacteria</taxon>
        <taxon>Candidatus Magasanikiibacteriota</taxon>
    </lineage>
</organism>
<evidence type="ECO:0000313" key="1">
    <source>
        <dbReference type="EMBL" id="OGH70380.1"/>
    </source>
</evidence>
<dbReference type="EMBL" id="MFQE01000048">
    <property type="protein sequence ID" value="OGH70380.1"/>
    <property type="molecule type" value="Genomic_DNA"/>
</dbReference>
<proteinExistence type="predicted"/>
<dbReference type="AlphaFoldDB" id="A0A1F6MFQ8"/>
<dbReference type="STRING" id="1798683.A3C90_03240"/>
<name>A0A1F6MFQ8_9BACT</name>
<accession>A0A1F6MFQ8</accession>
<sequence length="108" mass="12118">MNQQQQWAVALKKSKNNSAQAARVSSPVVKKHIEDAIAYYKKELRSAASAKRTERIPSIVKQLIGLRARQAAAAISESKNQKETDRTLTNYYIDCYRLVNAANQLVTP</sequence>
<dbReference type="Proteomes" id="UP000177457">
    <property type="component" value="Unassembled WGS sequence"/>
</dbReference>
<comment type="caution">
    <text evidence="1">The sequence shown here is derived from an EMBL/GenBank/DDBJ whole genome shotgun (WGS) entry which is preliminary data.</text>
</comment>
<protein>
    <submittedName>
        <fullName evidence="1">Uncharacterized protein</fullName>
    </submittedName>
</protein>
<gene>
    <name evidence="1" type="ORF">A3C90_03240</name>
</gene>
<reference evidence="1 2" key="1">
    <citation type="journal article" date="2016" name="Nat. Commun.">
        <title>Thousands of microbial genomes shed light on interconnected biogeochemical processes in an aquifer system.</title>
        <authorList>
            <person name="Anantharaman K."/>
            <person name="Brown C.T."/>
            <person name="Hug L.A."/>
            <person name="Sharon I."/>
            <person name="Castelle C.J."/>
            <person name="Probst A.J."/>
            <person name="Thomas B.C."/>
            <person name="Singh A."/>
            <person name="Wilkins M.J."/>
            <person name="Karaoz U."/>
            <person name="Brodie E.L."/>
            <person name="Williams K.H."/>
            <person name="Hubbard S.S."/>
            <person name="Banfield J.F."/>
        </authorList>
    </citation>
    <scope>NUCLEOTIDE SEQUENCE [LARGE SCALE GENOMIC DNA]</scope>
</reference>